<comment type="caution">
    <text evidence="6">The sequence shown here is derived from an EMBL/GenBank/DDBJ whole genome shotgun (WGS) entry which is preliminary data.</text>
</comment>
<dbReference type="PANTHER" id="PTHR42879:SF2">
    <property type="entry name" value="3-OXOACYL-[ACYL-CARRIER-PROTEIN] REDUCTASE FABG"/>
    <property type="match status" value="1"/>
</dbReference>
<dbReference type="PRINTS" id="PR00080">
    <property type="entry name" value="SDRFAMILY"/>
</dbReference>
<dbReference type="SUPFAM" id="SSF51735">
    <property type="entry name" value="NAD(P)-binding Rossmann-fold domains"/>
    <property type="match status" value="1"/>
</dbReference>
<evidence type="ECO:0000256" key="3">
    <source>
        <dbReference type="ARBA" id="ARBA00022857"/>
    </source>
</evidence>
<dbReference type="PANTHER" id="PTHR42879">
    <property type="entry name" value="3-OXOACYL-(ACYL-CARRIER-PROTEIN) REDUCTASE"/>
    <property type="match status" value="1"/>
</dbReference>
<dbReference type="InterPro" id="IPR036291">
    <property type="entry name" value="NAD(P)-bd_dom_sf"/>
</dbReference>
<dbReference type="Pfam" id="PF00106">
    <property type="entry name" value="adh_short"/>
    <property type="match status" value="1"/>
</dbReference>
<dbReference type="InterPro" id="IPR050259">
    <property type="entry name" value="SDR"/>
</dbReference>
<dbReference type="NCBIfam" id="NF009093">
    <property type="entry name" value="PRK12429.1"/>
    <property type="match status" value="1"/>
</dbReference>
<evidence type="ECO:0000256" key="5">
    <source>
        <dbReference type="RuleBase" id="RU000363"/>
    </source>
</evidence>
<accession>A0ABR2WYV6</accession>
<dbReference type="Gene3D" id="3.40.50.720">
    <property type="entry name" value="NAD(P)-binding Rossmann-like Domain"/>
    <property type="match status" value="1"/>
</dbReference>
<organism evidence="6 7">
    <name type="scientific">Basidiobolus ranarum</name>
    <dbReference type="NCBI Taxonomy" id="34480"/>
    <lineage>
        <taxon>Eukaryota</taxon>
        <taxon>Fungi</taxon>
        <taxon>Fungi incertae sedis</taxon>
        <taxon>Zoopagomycota</taxon>
        <taxon>Entomophthoromycotina</taxon>
        <taxon>Basidiobolomycetes</taxon>
        <taxon>Basidiobolales</taxon>
        <taxon>Basidiobolaceae</taxon>
        <taxon>Basidiobolus</taxon>
    </lineage>
</organism>
<dbReference type="InterPro" id="IPR002347">
    <property type="entry name" value="SDR_fam"/>
</dbReference>
<protein>
    <recommendedName>
        <fullName evidence="2">3-oxoacyl-[acyl-carrier-protein] reductase</fullName>
        <ecNumber evidence="2">1.1.1.100</ecNumber>
    </recommendedName>
</protein>
<gene>
    <name evidence="6" type="ORF">K7432_004034</name>
</gene>
<evidence type="ECO:0000256" key="2">
    <source>
        <dbReference type="ARBA" id="ARBA00012948"/>
    </source>
</evidence>
<dbReference type="PROSITE" id="PS00061">
    <property type="entry name" value="ADH_SHORT"/>
    <property type="match status" value="1"/>
</dbReference>
<evidence type="ECO:0000256" key="1">
    <source>
        <dbReference type="ARBA" id="ARBA00006484"/>
    </source>
</evidence>
<evidence type="ECO:0000313" key="7">
    <source>
        <dbReference type="Proteomes" id="UP001479436"/>
    </source>
</evidence>
<dbReference type="InterPro" id="IPR020904">
    <property type="entry name" value="Sc_DH/Rdtase_CS"/>
</dbReference>
<comment type="similarity">
    <text evidence="1 5">Belongs to the short-chain dehydrogenases/reductases (SDR) family.</text>
</comment>
<evidence type="ECO:0000256" key="4">
    <source>
        <dbReference type="ARBA" id="ARBA00048508"/>
    </source>
</evidence>
<dbReference type="Proteomes" id="UP001479436">
    <property type="component" value="Unassembled WGS sequence"/>
</dbReference>
<comment type="catalytic activity">
    <reaction evidence="4">
        <text>a (3R)-hydroxyacyl-[ACP] + NADP(+) = a 3-oxoacyl-[ACP] + NADPH + H(+)</text>
        <dbReference type="Rhea" id="RHEA:17397"/>
        <dbReference type="Rhea" id="RHEA-COMP:9916"/>
        <dbReference type="Rhea" id="RHEA-COMP:9945"/>
        <dbReference type="ChEBI" id="CHEBI:15378"/>
        <dbReference type="ChEBI" id="CHEBI:57783"/>
        <dbReference type="ChEBI" id="CHEBI:58349"/>
        <dbReference type="ChEBI" id="CHEBI:78776"/>
        <dbReference type="ChEBI" id="CHEBI:78827"/>
        <dbReference type="EC" id="1.1.1.100"/>
    </reaction>
</comment>
<keyword evidence="7" id="KW-1185">Reference proteome</keyword>
<evidence type="ECO:0000313" key="6">
    <source>
        <dbReference type="EMBL" id="KAK9766697.1"/>
    </source>
</evidence>
<dbReference type="InterPro" id="IPR011294">
    <property type="entry name" value="3-OHbutyrate_DH"/>
</dbReference>
<dbReference type="PRINTS" id="PR00081">
    <property type="entry name" value="GDHRDH"/>
</dbReference>
<dbReference type="EMBL" id="JASJQH010000132">
    <property type="protein sequence ID" value="KAK9766697.1"/>
    <property type="molecule type" value="Genomic_DNA"/>
</dbReference>
<proteinExistence type="inferred from homology"/>
<reference evidence="6 7" key="1">
    <citation type="submission" date="2023-04" db="EMBL/GenBank/DDBJ databases">
        <title>Genome of Basidiobolus ranarum AG-B5.</title>
        <authorList>
            <person name="Stajich J.E."/>
            <person name="Carter-House D."/>
            <person name="Gryganskyi A."/>
        </authorList>
    </citation>
    <scope>NUCLEOTIDE SEQUENCE [LARGE SCALE GENOMIC DNA]</scope>
    <source>
        <strain evidence="6 7">AG-B5</strain>
    </source>
</reference>
<keyword evidence="3" id="KW-0521">NADP</keyword>
<dbReference type="EC" id="1.1.1.100" evidence="2"/>
<dbReference type="NCBIfam" id="TIGR01963">
    <property type="entry name" value="PHB_DH"/>
    <property type="match status" value="1"/>
</dbReference>
<name>A0ABR2WYV6_9FUNG</name>
<sequence length="272" mass="29586">MNQEQLPHIGKVALITGAASGIGAACARKLFSSGASVIISDVSVDQGNQLASELNASHISREDKPNQKAIFKKTDLSVAENTKELIKETLAEFEKIDILVNNAGIQHISPIEEFSEQKWRQIQEIMLTAPFLLTQGFLPKMYEQKWGRIINVGSIHSLVASPFKSAYVTAKHGLLGFTKATALEGGKYGVTCNCLCPSYVKTPLVEKQILEQSRIHGIPEDQVIEKLMAGECAVKRLLEPNEVAEFVIFLCSEAGSGITGSAQTMDCGWTAH</sequence>